<feature type="transmembrane region" description="Helical" evidence="1">
    <location>
        <begin position="356"/>
        <end position="372"/>
    </location>
</feature>
<evidence type="ECO:0000313" key="3">
    <source>
        <dbReference type="Proteomes" id="UP000319776"/>
    </source>
</evidence>
<dbReference type="RefSeq" id="WP_140781198.1">
    <property type="nucleotide sequence ID" value="NZ_VFSS01000003.1"/>
</dbReference>
<dbReference type="AlphaFoldDB" id="A0A501XAP9"/>
<protein>
    <submittedName>
        <fullName evidence="2">DUF3137 domain-containing protein</fullName>
    </submittedName>
</protein>
<dbReference type="OrthoDB" id="401412at2"/>
<accession>A0A501XAP9</accession>
<dbReference type="Proteomes" id="UP000319776">
    <property type="component" value="Unassembled WGS sequence"/>
</dbReference>
<feature type="transmembrane region" description="Helical" evidence="1">
    <location>
        <begin position="50"/>
        <end position="73"/>
    </location>
</feature>
<keyword evidence="1" id="KW-1133">Transmembrane helix</keyword>
<name>A0A501XAP9_9BACT</name>
<evidence type="ECO:0000313" key="2">
    <source>
        <dbReference type="EMBL" id="TPE57546.1"/>
    </source>
</evidence>
<keyword evidence="3" id="KW-1185">Reference proteome</keyword>
<dbReference type="InterPro" id="IPR021484">
    <property type="entry name" value="DUF3137"/>
</dbReference>
<sequence>MKTAENLVSFEEFKNKTDREILTNIKESVDDCFKKPELKQYKKARKLTNIFLGLSLGILFIGFFSFLVFMFLYTSEINNQIRNALFGILIVLGLALTTFFILYLVYKKIRNEKQIIVKSFLLDSLQSKKIYEKATKLLDKRWELITNKYIPVNERLSYNANTRRFSKTEYINNRPDFIPSSAYILNTTPCQTVMVDGKYPVHFSNILWEDIVKHVDTKGNVSYQKRHYNSTLMKVNASGLDIDKRASFSYFSQEFLGHKKVQLENKIFNKLFKVYSNDELKMYMYFTPFVQENLIRLYKEFMRYTHINHLRFYANNDVIIYSFMSPPEYMNIDIPNKFKNETTVTNFIYNDVLKDFYSFYWLLALVYIPVYLY</sequence>
<feature type="transmembrane region" description="Helical" evidence="1">
    <location>
        <begin position="85"/>
        <end position="106"/>
    </location>
</feature>
<comment type="caution">
    <text evidence="2">The sequence shown here is derived from an EMBL/GenBank/DDBJ whole genome shotgun (WGS) entry which is preliminary data.</text>
</comment>
<dbReference type="EMBL" id="VFSS01000003">
    <property type="protein sequence ID" value="TPE57546.1"/>
    <property type="molecule type" value="Genomic_DNA"/>
</dbReference>
<proteinExistence type="predicted"/>
<reference evidence="2 3" key="1">
    <citation type="submission" date="2019-06" db="EMBL/GenBank/DDBJ databases">
        <title>Mycoplasma falconis type strain whole genome sequence.</title>
        <authorList>
            <person name="Spergser J."/>
        </authorList>
    </citation>
    <scope>NUCLEOTIDE SEQUENCE [LARGE SCALE GENOMIC DNA]</scope>
    <source>
        <strain evidence="2 3">ATCC 51372</strain>
    </source>
</reference>
<keyword evidence="1" id="KW-0472">Membrane</keyword>
<evidence type="ECO:0000256" key="1">
    <source>
        <dbReference type="SAM" id="Phobius"/>
    </source>
</evidence>
<organism evidence="2 3">
    <name type="scientific">[Mycoplasma] falconis</name>
    <dbReference type="NCBI Taxonomy" id="92403"/>
    <lineage>
        <taxon>Bacteria</taxon>
        <taxon>Bacillati</taxon>
        <taxon>Mycoplasmatota</taxon>
        <taxon>Mycoplasmoidales</taxon>
        <taxon>Metamycoplasmataceae</taxon>
        <taxon>Metamycoplasma</taxon>
    </lineage>
</organism>
<dbReference type="Pfam" id="PF11335">
    <property type="entry name" value="DUF3137"/>
    <property type="match status" value="1"/>
</dbReference>
<gene>
    <name evidence="2" type="ORF">FJO69_01275</name>
</gene>
<keyword evidence="1" id="KW-0812">Transmembrane</keyword>